<evidence type="ECO:0000256" key="3">
    <source>
        <dbReference type="ARBA" id="ARBA00007275"/>
    </source>
</evidence>
<dbReference type="OrthoDB" id="5292471at2"/>
<dbReference type="SUPFAM" id="SSF55811">
    <property type="entry name" value="Nudix"/>
    <property type="match status" value="1"/>
</dbReference>
<reference evidence="12 13" key="1">
    <citation type="submission" date="2016-11" db="EMBL/GenBank/DDBJ databases">
        <authorList>
            <person name="Jaros S."/>
            <person name="Januszkiewicz K."/>
            <person name="Wedrychowicz H."/>
        </authorList>
    </citation>
    <scope>NUCLEOTIDE SEQUENCE [LARGE SCALE GENOMIC DNA]</scope>
    <source>
        <strain evidence="12 13">DSM 19436</strain>
    </source>
</reference>
<dbReference type="Pfam" id="PF00293">
    <property type="entry name" value="NUDIX"/>
    <property type="match status" value="1"/>
</dbReference>
<keyword evidence="9" id="KW-0460">Magnesium</keyword>
<keyword evidence="13" id="KW-1185">Reference proteome</keyword>
<feature type="binding site" evidence="9">
    <location>
        <position position="102"/>
    </location>
    <ligand>
        <name>Mg(2+)</name>
        <dbReference type="ChEBI" id="CHEBI:18420"/>
        <label>1</label>
    </ligand>
</feature>
<comment type="subunit">
    <text evidence="4">Homodimer.</text>
</comment>
<organism evidence="12 13">
    <name type="scientific">Kaistia soli DSM 19436</name>
    <dbReference type="NCBI Taxonomy" id="1122133"/>
    <lineage>
        <taxon>Bacteria</taxon>
        <taxon>Pseudomonadati</taxon>
        <taxon>Pseudomonadota</taxon>
        <taxon>Alphaproteobacteria</taxon>
        <taxon>Hyphomicrobiales</taxon>
        <taxon>Kaistiaceae</taxon>
        <taxon>Kaistia</taxon>
    </lineage>
</organism>
<dbReference type="STRING" id="1122133.SAMN02745157_0516"/>
<name>A0A1M4URE2_9HYPH</name>
<feature type="binding site" evidence="9">
    <location>
        <position position="155"/>
    </location>
    <ligand>
        <name>Mg(2+)</name>
        <dbReference type="ChEBI" id="CHEBI:18420"/>
        <label>1</label>
    </ligand>
</feature>
<accession>A0A1M4URE2</accession>
<evidence type="ECO:0000256" key="2">
    <source>
        <dbReference type="ARBA" id="ARBA00001946"/>
    </source>
</evidence>
<evidence type="ECO:0000256" key="7">
    <source>
        <dbReference type="ARBA" id="ARBA00032162"/>
    </source>
</evidence>
<dbReference type="PANTHER" id="PTHR11839:SF18">
    <property type="entry name" value="NUDIX HYDROLASE DOMAIN-CONTAINING PROTEIN"/>
    <property type="match status" value="1"/>
</dbReference>
<dbReference type="CDD" id="cd24157">
    <property type="entry name" value="NUDIX_GDPMK"/>
    <property type="match status" value="1"/>
</dbReference>
<evidence type="ECO:0000256" key="9">
    <source>
        <dbReference type="PIRSR" id="PIRSR604385-2"/>
    </source>
</evidence>
<evidence type="ECO:0000313" key="12">
    <source>
        <dbReference type="EMBL" id="SHE59170.1"/>
    </source>
</evidence>
<keyword evidence="9" id="KW-0479">Metal-binding</keyword>
<evidence type="ECO:0000256" key="6">
    <source>
        <dbReference type="ARBA" id="ARBA00022801"/>
    </source>
</evidence>
<evidence type="ECO:0000256" key="1">
    <source>
        <dbReference type="ARBA" id="ARBA00000847"/>
    </source>
</evidence>
<dbReference type="InterPro" id="IPR015797">
    <property type="entry name" value="NUDIX_hydrolase-like_dom_sf"/>
</dbReference>
<dbReference type="GO" id="GO:0046872">
    <property type="term" value="F:metal ion binding"/>
    <property type="evidence" value="ECO:0007669"/>
    <property type="project" value="UniProtKB-KW"/>
</dbReference>
<evidence type="ECO:0000313" key="13">
    <source>
        <dbReference type="Proteomes" id="UP000184485"/>
    </source>
</evidence>
<feature type="binding site" evidence="9">
    <location>
        <position position="106"/>
    </location>
    <ligand>
        <name>Mg(2+)</name>
        <dbReference type="ChEBI" id="CHEBI:18420"/>
        <label>1</label>
    </ligand>
</feature>
<gene>
    <name evidence="12" type="ORF">SAMN02745157_0516</name>
</gene>
<dbReference type="GO" id="GO:0006753">
    <property type="term" value="P:nucleoside phosphate metabolic process"/>
    <property type="evidence" value="ECO:0007669"/>
    <property type="project" value="TreeGrafter"/>
</dbReference>
<dbReference type="AlphaFoldDB" id="A0A1M4URE2"/>
<feature type="domain" description="Nudix hydrolase" evidence="11">
    <location>
        <begin position="46"/>
        <end position="184"/>
    </location>
</feature>
<evidence type="ECO:0000256" key="4">
    <source>
        <dbReference type="ARBA" id="ARBA00011738"/>
    </source>
</evidence>
<dbReference type="NCBIfam" id="TIGR00052">
    <property type="entry name" value="nudix-type nucleoside diphosphatase, YffH/AdpP family"/>
    <property type="match status" value="1"/>
</dbReference>
<dbReference type="EMBL" id="FQUP01000001">
    <property type="protein sequence ID" value="SHE59170.1"/>
    <property type="molecule type" value="Genomic_DNA"/>
</dbReference>
<dbReference type="InterPro" id="IPR000086">
    <property type="entry name" value="NUDIX_hydrolase_dom"/>
</dbReference>
<comment type="cofactor">
    <cofactor evidence="2 9">
        <name>Mg(2+)</name>
        <dbReference type="ChEBI" id="CHEBI:18420"/>
    </cofactor>
</comment>
<feature type="binding site" evidence="9">
    <location>
        <position position="87"/>
    </location>
    <ligand>
        <name>Mg(2+)</name>
        <dbReference type="ChEBI" id="CHEBI:18420"/>
        <label>1</label>
    </ligand>
</feature>
<dbReference type="Gene3D" id="3.90.79.10">
    <property type="entry name" value="Nucleoside Triphosphate Pyrophosphohydrolase"/>
    <property type="match status" value="1"/>
</dbReference>
<keyword evidence="6" id="KW-0378">Hydrolase</keyword>
<evidence type="ECO:0000256" key="8">
    <source>
        <dbReference type="ARBA" id="ARBA00032272"/>
    </source>
</evidence>
<proteinExistence type="inferred from homology"/>
<protein>
    <recommendedName>
        <fullName evidence="5">GDP-mannose pyrophosphatase</fullName>
    </recommendedName>
    <alternativeName>
        <fullName evidence="7">GDP-mannose hydrolase</fullName>
    </alternativeName>
    <alternativeName>
        <fullName evidence="8">GDPMK</fullName>
    </alternativeName>
</protein>
<evidence type="ECO:0000256" key="10">
    <source>
        <dbReference type="PIRSR" id="PIRSR604385-3"/>
    </source>
</evidence>
<comment type="similarity">
    <text evidence="3">Belongs to the Nudix hydrolase family. NudK subfamily.</text>
</comment>
<comment type="catalytic activity">
    <reaction evidence="1">
        <text>GDP-alpha-D-mannose + H2O = alpha-D-mannose 1-phosphate + GMP + 2 H(+)</text>
        <dbReference type="Rhea" id="RHEA:27978"/>
        <dbReference type="ChEBI" id="CHEBI:15377"/>
        <dbReference type="ChEBI" id="CHEBI:15378"/>
        <dbReference type="ChEBI" id="CHEBI:57527"/>
        <dbReference type="ChEBI" id="CHEBI:58115"/>
        <dbReference type="ChEBI" id="CHEBI:58409"/>
    </reaction>
</comment>
<dbReference type="GO" id="GO:0005829">
    <property type="term" value="C:cytosol"/>
    <property type="evidence" value="ECO:0007669"/>
    <property type="project" value="TreeGrafter"/>
</dbReference>
<dbReference type="GO" id="GO:0019693">
    <property type="term" value="P:ribose phosphate metabolic process"/>
    <property type="evidence" value="ECO:0007669"/>
    <property type="project" value="TreeGrafter"/>
</dbReference>
<dbReference type="PANTHER" id="PTHR11839">
    <property type="entry name" value="UDP/ADP-SUGAR PYROPHOSPHATASE"/>
    <property type="match status" value="1"/>
</dbReference>
<feature type="short sequence motif" description="Nudix box" evidence="10">
    <location>
        <begin position="88"/>
        <end position="109"/>
    </location>
</feature>
<evidence type="ECO:0000256" key="5">
    <source>
        <dbReference type="ARBA" id="ARBA00016377"/>
    </source>
</evidence>
<dbReference type="Proteomes" id="UP000184485">
    <property type="component" value="Unassembled WGS sequence"/>
</dbReference>
<dbReference type="InterPro" id="IPR004385">
    <property type="entry name" value="NDP_pyrophosphatase"/>
</dbReference>
<dbReference type="RefSeq" id="WP_073052661.1">
    <property type="nucleotide sequence ID" value="NZ_FQUP01000001.1"/>
</dbReference>
<dbReference type="GO" id="GO:0016818">
    <property type="term" value="F:hydrolase activity, acting on acid anhydrides, in phosphorus-containing anhydrides"/>
    <property type="evidence" value="ECO:0007669"/>
    <property type="project" value="InterPro"/>
</dbReference>
<dbReference type="PROSITE" id="PS51462">
    <property type="entry name" value="NUDIX"/>
    <property type="match status" value="1"/>
</dbReference>
<sequence>MTDWNDRIRLVETVELSRNWGKLDRNVFDYQRSDGSWQRQTRETYDRGDGAAVLAYDPDRGTVLLIRQFRFPAWKRGHHEPLIEVCAGLLDADDPVTCIKKEAEEEMGVAIDEPELAIAAFMSPGSVVEKLHLFVARYRPGDRRGAGGGHVSEGEDIEVLELPFEEAMAMSFDGRICDAKTIMLLHYAALKGLLAR</sequence>
<evidence type="ECO:0000259" key="11">
    <source>
        <dbReference type="PROSITE" id="PS51462"/>
    </source>
</evidence>